<feature type="compositionally biased region" description="Gly residues" evidence="1">
    <location>
        <begin position="44"/>
        <end position="62"/>
    </location>
</feature>
<name>A0A167PGC6_9HYPO</name>
<feature type="region of interest" description="Disordered" evidence="1">
    <location>
        <begin position="235"/>
        <end position="281"/>
    </location>
</feature>
<feature type="region of interest" description="Disordered" evidence="1">
    <location>
        <begin position="465"/>
        <end position="523"/>
    </location>
</feature>
<feature type="region of interest" description="Disordered" evidence="1">
    <location>
        <begin position="127"/>
        <end position="204"/>
    </location>
</feature>
<feature type="compositionally biased region" description="Basic and acidic residues" evidence="1">
    <location>
        <begin position="921"/>
        <end position="935"/>
    </location>
</feature>
<accession>A0A167PGC6</accession>
<dbReference type="GO" id="GO:0000993">
    <property type="term" value="F:RNA polymerase II complex binding"/>
    <property type="evidence" value="ECO:0007669"/>
    <property type="project" value="TreeGrafter"/>
</dbReference>
<feature type="compositionally biased region" description="Basic and acidic residues" evidence="1">
    <location>
        <begin position="506"/>
        <end position="519"/>
    </location>
</feature>
<feature type="compositionally biased region" description="Polar residues" evidence="1">
    <location>
        <begin position="964"/>
        <end position="983"/>
    </location>
</feature>
<feature type="region of interest" description="Disordered" evidence="1">
    <location>
        <begin position="995"/>
        <end position="1081"/>
    </location>
</feature>
<dbReference type="GO" id="GO:0031124">
    <property type="term" value="P:mRNA 3'-end processing"/>
    <property type="evidence" value="ECO:0007669"/>
    <property type="project" value="TreeGrafter"/>
</dbReference>
<evidence type="ECO:0000256" key="1">
    <source>
        <dbReference type="SAM" id="MobiDB-lite"/>
    </source>
</evidence>
<dbReference type="Proteomes" id="UP000076874">
    <property type="component" value="Unassembled WGS sequence"/>
</dbReference>
<feature type="compositionally biased region" description="Polar residues" evidence="1">
    <location>
        <begin position="720"/>
        <end position="738"/>
    </location>
</feature>
<feature type="compositionally biased region" description="Low complexity" evidence="1">
    <location>
        <begin position="127"/>
        <end position="144"/>
    </location>
</feature>
<dbReference type="STRING" id="1081102.A0A167PGC6"/>
<evidence type="ECO:0000313" key="3">
    <source>
        <dbReference type="Proteomes" id="UP000076874"/>
    </source>
</evidence>
<dbReference type="PANTHER" id="PTHR12460:SF0">
    <property type="entry name" value="CID DOMAIN-CONTAINING PROTEIN-RELATED"/>
    <property type="match status" value="1"/>
</dbReference>
<evidence type="ECO:0000313" key="2">
    <source>
        <dbReference type="EMBL" id="OAA56628.1"/>
    </source>
</evidence>
<sequence length="1081" mass="114050">MADAVGTVVAAAAPSTTPTTTTLEALQRQASHTRRLRPPDVHGVNGGGGGSGSGRGGGGGGGDGDEKRIPLRASAEKLAHRESRLGLRSLFTRNKPGGVHDVRASIVDFGSWPYAFSGARSETTLVPNAAQQPRQPPNQQQQEGEQLKKPPPPRTTIKQGKQASAASASSTESSSKPRRTVLPLRSRTPVPSARPGRGSLATWDPPPLFQAYPQAIKHVQLPVCTTSIDMLLRLQGGSRGGRGGGGSGGGGSSIGSGISVRGSSPSDSATTTDDGAATPGDGLAAAAAAAAAAAEKPKRRHRRNTSASSLRLDWINKIYVLVTSGYLLQYAAEGSFDRLPEKILHISKDSAAFASDLIPGRHWVLQVSSAMGADGTQVSDARSLFSRLPFRGSERRHASTFLMVFENADEMESWITTLRREIEHLGGKKHLSETGKPKADDFATERTDPTSQRTLVVRDPGRFSRIINPQDLPPFPWPRDNTMNAHPSRTSAVDGQLPAPAVLPDTAHEHDPTGGDDRSITNSLVSHDGRQLDNLRDSGGHRFSYISSGQRTMVTSDSSSPPCSPIRDSFASIPGEEQALPPPPSSLFDTTKEARPRSNAAAIVDRRQSMQQVSSPHRLSDLQLPQHTVPSAAQSRLPVSSITTASPEPAPTAMPLPVGVVPLRRDTGGAAPQNDDHGAATSSSPTPPAIPNFSVPHSSSKRYSAFVRSPPPPELASVAVQETTATDAASRRPPTTQPVILRRAPEAGSPPQQAPPIPRNSGRRLPPPSLAFSRPLSIVTDHPSPGAAPSSLPRDTSNASIDTCSAHSPGYDSDIPDTPSLLAPWSDTTSSTSPDRTAPPSKPANAAHIQLTVRTSPRKHASMLALRSSDAAWETPDITTFVVPYRGSMAGTMVGRLPASKYTAGVPPPPPPPFGKAGGRTTDETQRANAEDRFMHNRHRSQSPPALGRSARQATHPKRASMFAQPSHSMVSQTTGRYPTPASRSTFAQDLLKAAGENDGSKTGTSRGRSGAAALEPLAARPSASNVHLRPRSMSSRAVLYRRSMPQLADGPPPAPPPTCALPPLPSGSSDLDNRRKVLPV</sequence>
<feature type="region of interest" description="Disordered" evidence="1">
    <location>
        <begin position="1"/>
        <end position="69"/>
    </location>
</feature>
<dbReference type="PANTHER" id="PTHR12460">
    <property type="entry name" value="CYCLIN-DEPENDENT KINASE INHIBITOR-RELATED PROTEIN"/>
    <property type="match status" value="1"/>
</dbReference>
<reference evidence="2 3" key="1">
    <citation type="journal article" date="2016" name="Genome Biol. Evol.">
        <title>Divergent and convergent evolution of fungal pathogenicity.</title>
        <authorList>
            <person name="Shang Y."/>
            <person name="Xiao G."/>
            <person name="Zheng P."/>
            <person name="Cen K."/>
            <person name="Zhan S."/>
            <person name="Wang C."/>
        </authorList>
    </citation>
    <scope>NUCLEOTIDE SEQUENCE [LARGE SCALE GENOMIC DNA]</scope>
    <source>
        <strain evidence="2 3">RCEF 264</strain>
    </source>
</reference>
<dbReference type="EMBL" id="AZHD01000016">
    <property type="protein sequence ID" value="OAA56628.1"/>
    <property type="molecule type" value="Genomic_DNA"/>
</dbReference>
<dbReference type="AlphaFoldDB" id="A0A167PGC6"/>
<feature type="compositionally biased region" description="Low complexity" evidence="1">
    <location>
        <begin position="1"/>
        <end position="25"/>
    </location>
</feature>
<feature type="compositionally biased region" description="Low complexity" evidence="1">
    <location>
        <begin position="823"/>
        <end position="839"/>
    </location>
</feature>
<protein>
    <submittedName>
        <fullName evidence="2">Peptidase family m20 m25 m40 protein</fullName>
    </submittedName>
</protein>
<feature type="compositionally biased region" description="Basic and acidic residues" evidence="1">
    <location>
        <begin position="428"/>
        <end position="448"/>
    </location>
</feature>
<feature type="region of interest" description="Disordered" evidence="1">
    <location>
        <begin position="718"/>
        <end position="846"/>
    </location>
</feature>
<feature type="compositionally biased region" description="Gly residues" evidence="1">
    <location>
        <begin position="237"/>
        <end position="254"/>
    </location>
</feature>
<feature type="compositionally biased region" description="Low complexity" evidence="1">
    <location>
        <begin position="163"/>
        <end position="174"/>
    </location>
</feature>
<feature type="region of interest" description="Disordered" evidence="1">
    <location>
        <begin position="904"/>
        <end position="983"/>
    </location>
</feature>
<feature type="compositionally biased region" description="Polar residues" evidence="1">
    <location>
        <begin position="481"/>
        <end position="493"/>
    </location>
</feature>
<feature type="compositionally biased region" description="Polar residues" evidence="1">
    <location>
        <begin position="793"/>
        <end position="806"/>
    </location>
</feature>
<organism evidence="2 3">
    <name type="scientific">Niveomyces insectorum RCEF 264</name>
    <dbReference type="NCBI Taxonomy" id="1081102"/>
    <lineage>
        <taxon>Eukaryota</taxon>
        <taxon>Fungi</taxon>
        <taxon>Dikarya</taxon>
        <taxon>Ascomycota</taxon>
        <taxon>Pezizomycotina</taxon>
        <taxon>Sordariomycetes</taxon>
        <taxon>Hypocreomycetidae</taxon>
        <taxon>Hypocreales</taxon>
        <taxon>Cordycipitaceae</taxon>
        <taxon>Niveomyces</taxon>
    </lineage>
</organism>
<feature type="compositionally biased region" description="Basic and acidic residues" evidence="1">
    <location>
        <begin position="1072"/>
        <end position="1081"/>
    </location>
</feature>
<feature type="region of interest" description="Disordered" evidence="1">
    <location>
        <begin position="428"/>
        <end position="450"/>
    </location>
</feature>
<feature type="region of interest" description="Disordered" evidence="1">
    <location>
        <begin position="631"/>
        <end position="698"/>
    </location>
</feature>
<feature type="compositionally biased region" description="Polar residues" evidence="1">
    <location>
        <begin position="631"/>
        <end position="646"/>
    </location>
</feature>
<feature type="compositionally biased region" description="Low complexity" evidence="1">
    <location>
        <begin position="255"/>
        <end position="281"/>
    </location>
</feature>
<comment type="caution">
    <text evidence="2">The sequence shown here is derived from an EMBL/GenBank/DDBJ whole genome shotgun (WGS) entry which is preliminary data.</text>
</comment>
<feature type="compositionally biased region" description="Low complexity" evidence="1">
    <location>
        <begin position="1001"/>
        <end position="1011"/>
    </location>
</feature>
<dbReference type="OrthoDB" id="1749473at2759"/>
<gene>
    <name evidence="2" type="ORF">SPI_07635</name>
</gene>
<feature type="compositionally biased region" description="Pro residues" evidence="1">
    <location>
        <begin position="1051"/>
        <end position="1066"/>
    </location>
</feature>
<feature type="region of interest" description="Disordered" evidence="1">
    <location>
        <begin position="573"/>
        <end position="593"/>
    </location>
</feature>
<keyword evidence="3" id="KW-1185">Reference proteome</keyword>
<proteinExistence type="predicted"/>